<dbReference type="PANTHER" id="PTHR46250:SF17">
    <property type="entry name" value="MYB_SANT-LIKE DOMAIN-CONTAINING PROTEIN"/>
    <property type="match status" value="1"/>
</dbReference>
<dbReference type="EMBL" id="JABEZW010000004">
    <property type="protein sequence ID" value="MBA0763254.1"/>
    <property type="molecule type" value="Genomic_DNA"/>
</dbReference>
<proteinExistence type="predicted"/>
<name>A0A7J9DRR4_9ROSI</name>
<organism evidence="2 3">
    <name type="scientific">Gossypium trilobum</name>
    <dbReference type="NCBI Taxonomy" id="34281"/>
    <lineage>
        <taxon>Eukaryota</taxon>
        <taxon>Viridiplantae</taxon>
        <taxon>Streptophyta</taxon>
        <taxon>Embryophyta</taxon>
        <taxon>Tracheophyta</taxon>
        <taxon>Spermatophyta</taxon>
        <taxon>Magnoliopsida</taxon>
        <taxon>eudicotyledons</taxon>
        <taxon>Gunneridae</taxon>
        <taxon>Pentapetalae</taxon>
        <taxon>rosids</taxon>
        <taxon>malvids</taxon>
        <taxon>Malvales</taxon>
        <taxon>Malvaceae</taxon>
        <taxon>Malvoideae</taxon>
        <taxon>Gossypium</taxon>
    </lineage>
</organism>
<keyword evidence="3" id="KW-1185">Reference proteome</keyword>
<evidence type="ECO:0000259" key="1">
    <source>
        <dbReference type="Pfam" id="PF12776"/>
    </source>
</evidence>
<dbReference type="AlphaFoldDB" id="A0A7J9DRR4"/>
<dbReference type="PANTHER" id="PTHR46250">
    <property type="entry name" value="MYB/SANT-LIKE DNA-BINDING DOMAIN PROTEIN-RELATED"/>
    <property type="match status" value="1"/>
</dbReference>
<feature type="non-terminal residue" evidence="2">
    <location>
        <position position="139"/>
    </location>
</feature>
<gene>
    <name evidence="2" type="ORF">Gotri_012733</name>
</gene>
<comment type="caution">
    <text evidence="2">The sequence shown here is derived from an EMBL/GenBank/DDBJ whole genome shotgun (WGS) entry which is preliminary data.</text>
</comment>
<dbReference type="Proteomes" id="UP000593568">
    <property type="component" value="Unassembled WGS sequence"/>
</dbReference>
<sequence length="139" mass="15889">VKLLQSTTNSSQNFRGTKKKWILKEDVALISCMVDLHNVGTFNANTGFKAGYLLESERMMEIFLPHTMLKAKPNLKSRIRTLKNDWAIIHDMLRGKDNSGFGSDEHRQMVIAEDAVCDSYIGSHKEAGQFKTRSFPYYE</sequence>
<dbReference type="InterPro" id="IPR024752">
    <property type="entry name" value="Myb/SANT-like_dom"/>
</dbReference>
<protein>
    <recommendedName>
        <fullName evidence="1">Myb/SANT-like domain-containing protein</fullName>
    </recommendedName>
</protein>
<evidence type="ECO:0000313" key="3">
    <source>
        <dbReference type="Proteomes" id="UP000593568"/>
    </source>
</evidence>
<reference evidence="2 3" key="1">
    <citation type="journal article" date="2019" name="Genome Biol. Evol.">
        <title>Insights into the evolution of the New World diploid cottons (Gossypium, subgenus Houzingenia) based on genome sequencing.</title>
        <authorList>
            <person name="Grover C.E."/>
            <person name="Arick M.A. 2nd"/>
            <person name="Thrash A."/>
            <person name="Conover J.L."/>
            <person name="Sanders W.S."/>
            <person name="Peterson D.G."/>
            <person name="Frelichowski J.E."/>
            <person name="Scheffler J.A."/>
            <person name="Scheffler B.E."/>
            <person name="Wendel J.F."/>
        </authorList>
    </citation>
    <scope>NUCLEOTIDE SEQUENCE [LARGE SCALE GENOMIC DNA]</scope>
    <source>
        <strain evidence="2">8</strain>
        <tissue evidence="2">Leaf</tissue>
    </source>
</reference>
<feature type="domain" description="Myb/SANT-like" evidence="1">
    <location>
        <begin position="21"/>
        <end position="120"/>
    </location>
</feature>
<evidence type="ECO:0000313" key="2">
    <source>
        <dbReference type="EMBL" id="MBA0763254.1"/>
    </source>
</evidence>
<dbReference type="Pfam" id="PF12776">
    <property type="entry name" value="Myb_DNA-bind_3"/>
    <property type="match status" value="1"/>
</dbReference>
<accession>A0A7J9DRR4</accession>